<sequence>MPPIGPLIAAGAQLLGGLMTNSQNAQNVASANRMNYQIFKEQNEFNLEQWKRNNEYNTPLAQRMRYEQAGINPSLALSNITPGVAQATTSASANPMQAPQAVNPVPASIDAYIQSKQADASIELTKAEIANKQADTAGKLINNNKLPEYLQKQVELLVSNAVKNYSEANRNDALTPVQAEQIKASIEEIKSKVDMSKIEQRIKSYELDNLLPAQKAMFIATIREKTAQLGLISSQIGLNRASASEALQRIVMYEAQTKGIDISNDIAKRTADDIVATVGQEKILREEQTMHEYQLARILGIQADRMQNNTDIYMSMFQSLTGLAGGMYSANMSYGAQMQSIQSNNMLGNARMEQQMKMHNDKMQMNNARMQQQQQMHNDKMELNWQNHFSRTRK</sequence>
<dbReference type="EMBL" id="BK015073">
    <property type="protein sequence ID" value="DAD89955.1"/>
    <property type="molecule type" value="Genomic_DNA"/>
</dbReference>
<name>A0A8S5N7A8_9VIRU</name>
<protein>
    <submittedName>
        <fullName evidence="1">DNA pilot protein VP2</fullName>
    </submittedName>
</protein>
<accession>A0A8S5N7A8</accession>
<proteinExistence type="predicted"/>
<organism evidence="1">
    <name type="scientific">Microviridae sp. ctRQq14</name>
    <dbReference type="NCBI Taxonomy" id="2826735"/>
    <lineage>
        <taxon>Viruses</taxon>
        <taxon>Monodnaviria</taxon>
        <taxon>Sangervirae</taxon>
        <taxon>Phixviricota</taxon>
        <taxon>Malgrandaviricetes</taxon>
        <taxon>Petitvirales</taxon>
        <taxon>Microviridae</taxon>
    </lineage>
</organism>
<evidence type="ECO:0000313" key="1">
    <source>
        <dbReference type="EMBL" id="DAD89955.1"/>
    </source>
</evidence>
<reference evidence="1" key="1">
    <citation type="journal article" date="2021" name="Proc. Natl. Acad. Sci. U.S.A.">
        <title>A Catalog of Tens of Thousands of Viruses from Human Metagenomes Reveals Hidden Associations with Chronic Diseases.</title>
        <authorList>
            <person name="Tisza M.J."/>
            <person name="Buck C.B."/>
        </authorList>
    </citation>
    <scope>NUCLEOTIDE SEQUENCE</scope>
    <source>
        <strain evidence="1">CtRQq14</strain>
    </source>
</reference>